<keyword evidence="3" id="KW-0274">FAD</keyword>
<dbReference type="InterPro" id="IPR050315">
    <property type="entry name" value="FAD-oxidoreductase_2"/>
</dbReference>
<dbReference type="InterPro" id="IPR003953">
    <property type="entry name" value="FAD-dep_OxRdtase_2_FAD-bd"/>
</dbReference>
<dbReference type="PANTHER" id="PTHR43400">
    <property type="entry name" value="FUMARATE REDUCTASE"/>
    <property type="match status" value="1"/>
</dbReference>
<dbReference type="InterPro" id="IPR027477">
    <property type="entry name" value="Succ_DH/fumarate_Rdtase_cat_sf"/>
</dbReference>
<feature type="domain" description="FAD-dependent oxidoreductase 2 FAD-binding" evidence="5">
    <location>
        <begin position="7"/>
        <end position="468"/>
    </location>
</feature>
<reference evidence="6 7" key="1">
    <citation type="journal article" date="2017" name="Int. J. Syst. Evol. Microbiol.">
        <title>Solibacillus kalamii sp. nov., isolated from a high-efficiency particulate arrestance filter system used in the International Space Station.</title>
        <authorList>
            <person name="Checinska Sielaff A."/>
            <person name="Kumar R.M."/>
            <person name="Pal D."/>
            <person name="Mayilraj S."/>
            <person name="Venkateswaran K."/>
        </authorList>
    </citation>
    <scope>NUCLEOTIDE SEQUENCE [LARGE SCALE GENOMIC DNA]</scope>
    <source>
        <strain evidence="6 7">ISSFR-015</strain>
    </source>
</reference>
<organism evidence="6 7">
    <name type="scientific">Solibacillus kalamii</name>
    <dbReference type="NCBI Taxonomy" id="1748298"/>
    <lineage>
        <taxon>Bacteria</taxon>
        <taxon>Bacillati</taxon>
        <taxon>Bacillota</taxon>
        <taxon>Bacilli</taxon>
        <taxon>Bacillales</taxon>
        <taxon>Caryophanaceae</taxon>
        <taxon>Solibacillus</taxon>
    </lineage>
</organism>
<dbReference type="NCBIfam" id="NF006130">
    <property type="entry name" value="PRK08274.1"/>
    <property type="match status" value="1"/>
</dbReference>
<dbReference type="EMBL" id="NHNT01000004">
    <property type="protein sequence ID" value="OUZ39224.1"/>
    <property type="molecule type" value="Genomic_DNA"/>
</dbReference>
<evidence type="ECO:0000256" key="2">
    <source>
        <dbReference type="ARBA" id="ARBA00022630"/>
    </source>
</evidence>
<dbReference type="InterPro" id="IPR036188">
    <property type="entry name" value="FAD/NAD-bd_sf"/>
</dbReference>
<dbReference type="SUPFAM" id="SSF51905">
    <property type="entry name" value="FAD/NAD(P)-binding domain"/>
    <property type="match status" value="1"/>
</dbReference>
<proteinExistence type="predicted"/>
<keyword evidence="2" id="KW-0285">Flavoprotein</keyword>
<comment type="caution">
    <text evidence="6">The sequence shown here is derived from an EMBL/GenBank/DDBJ whole genome shotgun (WGS) entry which is preliminary data.</text>
</comment>
<evidence type="ECO:0000256" key="3">
    <source>
        <dbReference type="ARBA" id="ARBA00022827"/>
    </source>
</evidence>
<protein>
    <submittedName>
        <fullName evidence="6">Tricarballylate dehydrogenase</fullName>
    </submittedName>
</protein>
<keyword evidence="7" id="KW-1185">Reference proteome</keyword>
<dbReference type="SUPFAM" id="SSF56425">
    <property type="entry name" value="Succinate dehydrogenase/fumarate reductase flavoprotein, catalytic domain"/>
    <property type="match status" value="1"/>
</dbReference>
<evidence type="ECO:0000256" key="1">
    <source>
        <dbReference type="ARBA" id="ARBA00001974"/>
    </source>
</evidence>
<dbReference type="PANTHER" id="PTHR43400:SF7">
    <property type="entry name" value="FAD-DEPENDENT OXIDOREDUCTASE 2 FAD BINDING DOMAIN-CONTAINING PROTEIN"/>
    <property type="match status" value="1"/>
</dbReference>
<dbReference type="Gene3D" id="3.50.50.60">
    <property type="entry name" value="FAD/NAD(P)-binding domain"/>
    <property type="match status" value="1"/>
</dbReference>
<name>A0ABX3ZIF3_9BACL</name>
<dbReference type="RefSeq" id="WP_087617059.1">
    <property type="nucleotide sequence ID" value="NZ_JAFBEY010000003.1"/>
</dbReference>
<gene>
    <name evidence="6" type="ORF">CBM15_08170</name>
</gene>
<dbReference type="Gene3D" id="3.90.700.10">
    <property type="entry name" value="Succinate dehydrogenase/fumarate reductase flavoprotein, catalytic domain"/>
    <property type="match status" value="1"/>
</dbReference>
<keyword evidence="4" id="KW-0560">Oxidoreductase</keyword>
<dbReference type="Proteomes" id="UP000196594">
    <property type="component" value="Unassembled WGS sequence"/>
</dbReference>
<accession>A0ABX3ZIF3</accession>
<evidence type="ECO:0000256" key="4">
    <source>
        <dbReference type="ARBA" id="ARBA00023002"/>
    </source>
</evidence>
<evidence type="ECO:0000313" key="7">
    <source>
        <dbReference type="Proteomes" id="UP000196594"/>
    </source>
</evidence>
<sequence length="494" mass="54520">MLNEQADIVIVGAGNAALCAAISAAEHGAKVTVLEISSEEEKGGNTTYTHGSIRFAFKDGEEVRQLLPDMTDEEFAMTDFGSYPSEQFFDDVCTMSNFRTDYDLTSIMTDKSFETMQWLLDHNIKFIPIYGRQAYKIDGKFKFWGNMVIEAVGGGKGLVDALHNEANRLGITIHYNTAAVDLVTEQRKVKGIIVRHAGEERQIDCQAIVLASGGFHANVEMRTKYLGPGWDTVHTRGCKFNVGDGLRMAMQLGARTTGNWSGAHAVGGDRYLPDYKEGFQKLSYPFGILVNNDGKRFIDEGSDFRNYTYAKLGREILKQPGQCAWQIFDAKTKSFLREEYEGRHVSKVSAPTLEQLAEKMDGINKNRFLQEVHAFNAAVNRDAVFNPNILDCKATIGLDVPKSNWANPIEEGPFEAYAIGCGITFTYGGLKISKKAEVIHNDFTIIDGLYAAGEIVGGLYYDNYPGGAGLTSGAVFGRIAGEQAAKYSRRKITI</sequence>
<evidence type="ECO:0000259" key="5">
    <source>
        <dbReference type="Pfam" id="PF00890"/>
    </source>
</evidence>
<dbReference type="Pfam" id="PF00890">
    <property type="entry name" value="FAD_binding_2"/>
    <property type="match status" value="1"/>
</dbReference>
<comment type="cofactor">
    <cofactor evidence="1">
        <name>FAD</name>
        <dbReference type="ChEBI" id="CHEBI:57692"/>
    </cofactor>
</comment>
<evidence type="ECO:0000313" key="6">
    <source>
        <dbReference type="EMBL" id="OUZ39224.1"/>
    </source>
</evidence>